<evidence type="ECO:0000259" key="13">
    <source>
        <dbReference type="PROSITE" id="PS50110"/>
    </source>
</evidence>
<dbReference type="InterPro" id="IPR018062">
    <property type="entry name" value="HTH_AraC-typ_CS"/>
</dbReference>
<dbReference type="CDD" id="cd17574">
    <property type="entry name" value="REC_OmpR"/>
    <property type="match status" value="1"/>
</dbReference>
<dbReference type="InterPro" id="IPR011006">
    <property type="entry name" value="CheY-like_superfamily"/>
</dbReference>
<dbReference type="SUPFAM" id="SSF52172">
    <property type="entry name" value="CheY-like"/>
    <property type="match status" value="1"/>
</dbReference>
<evidence type="ECO:0000313" key="15">
    <source>
        <dbReference type="Proteomes" id="UP001250656"/>
    </source>
</evidence>
<dbReference type="PANTHER" id="PTHR43547">
    <property type="entry name" value="TWO-COMPONENT HISTIDINE KINASE"/>
    <property type="match status" value="1"/>
</dbReference>
<evidence type="ECO:0000256" key="2">
    <source>
        <dbReference type="ARBA" id="ARBA00012438"/>
    </source>
</evidence>
<dbReference type="SMART" id="SM00388">
    <property type="entry name" value="HisKA"/>
    <property type="match status" value="1"/>
</dbReference>
<dbReference type="Pfam" id="PF12833">
    <property type="entry name" value="HTH_18"/>
    <property type="match status" value="1"/>
</dbReference>
<evidence type="ECO:0000256" key="7">
    <source>
        <dbReference type="PROSITE-ProRule" id="PRU00169"/>
    </source>
</evidence>
<evidence type="ECO:0000256" key="4">
    <source>
        <dbReference type="ARBA" id="ARBA00023015"/>
    </source>
</evidence>
<feature type="domain" description="Response regulatory" evidence="13">
    <location>
        <begin position="669"/>
        <end position="783"/>
    </location>
</feature>
<dbReference type="Pfam" id="PF13407">
    <property type="entry name" value="Peripla_BP_4"/>
    <property type="match status" value="1"/>
</dbReference>
<keyword evidence="6" id="KW-0804">Transcription</keyword>
<evidence type="ECO:0000256" key="1">
    <source>
        <dbReference type="ARBA" id="ARBA00000085"/>
    </source>
</evidence>
<proteinExistence type="predicted"/>
<gene>
    <name evidence="14" type="ORF">RQM65_07205</name>
</gene>
<dbReference type="Pfam" id="PF00072">
    <property type="entry name" value="Response_reg"/>
    <property type="match status" value="1"/>
</dbReference>
<keyword evidence="8" id="KW-0175">Coiled coil</keyword>
<dbReference type="Proteomes" id="UP001250656">
    <property type="component" value="Unassembled WGS sequence"/>
</dbReference>
<dbReference type="InterPro" id="IPR036890">
    <property type="entry name" value="HATPase_C_sf"/>
</dbReference>
<keyword evidence="15" id="KW-1185">Reference proteome</keyword>
<keyword evidence="3 7" id="KW-0597">Phosphoprotein</keyword>
<dbReference type="SUPFAM" id="SSF55874">
    <property type="entry name" value="ATPase domain of HSP90 chaperone/DNA topoisomerase II/histidine kinase"/>
    <property type="match status" value="1"/>
</dbReference>
<dbReference type="InterPro" id="IPR018060">
    <property type="entry name" value="HTH_AraC"/>
</dbReference>
<dbReference type="InterPro" id="IPR004358">
    <property type="entry name" value="Sig_transdc_His_kin-like_C"/>
</dbReference>
<dbReference type="PRINTS" id="PR00344">
    <property type="entry name" value="BCTRLSENSOR"/>
</dbReference>
<dbReference type="PROSITE" id="PS01124">
    <property type="entry name" value="HTH_ARAC_FAMILY_2"/>
    <property type="match status" value="1"/>
</dbReference>
<dbReference type="EC" id="2.7.13.3" evidence="2"/>
<dbReference type="RefSeq" id="WP_314013772.1">
    <property type="nucleotide sequence ID" value="NZ_JAVTTP010000001.1"/>
</dbReference>
<evidence type="ECO:0000256" key="6">
    <source>
        <dbReference type="ARBA" id="ARBA00023163"/>
    </source>
</evidence>
<keyword evidence="9" id="KW-0472">Membrane</keyword>
<evidence type="ECO:0000256" key="9">
    <source>
        <dbReference type="SAM" id="Phobius"/>
    </source>
</evidence>
<dbReference type="InterPro" id="IPR025997">
    <property type="entry name" value="SBP_2_dom"/>
</dbReference>
<dbReference type="Gene3D" id="3.30.565.10">
    <property type="entry name" value="Histidine kinase-like ATPase, C-terminal domain"/>
    <property type="match status" value="1"/>
</dbReference>
<comment type="catalytic activity">
    <reaction evidence="1">
        <text>ATP + protein L-histidine = ADP + protein N-phospho-L-histidine.</text>
        <dbReference type="EC" id="2.7.13.3"/>
    </reaction>
</comment>
<dbReference type="InterPro" id="IPR005467">
    <property type="entry name" value="His_kinase_dom"/>
</dbReference>
<comment type="caution">
    <text evidence="14">The sequence shown here is derived from an EMBL/GenBank/DDBJ whole genome shotgun (WGS) entry which is preliminary data.</text>
</comment>
<dbReference type="PROSITE" id="PS00041">
    <property type="entry name" value="HTH_ARAC_FAMILY_1"/>
    <property type="match status" value="1"/>
</dbReference>
<dbReference type="CDD" id="cd00082">
    <property type="entry name" value="HisKA"/>
    <property type="match status" value="1"/>
</dbReference>
<feature type="transmembrane region" description="Helical" evidence="9">
    <location>
        <begin position="346"/>
        <end position="368"/>
    </location>
</feature>
<dbReference type="PROSITE" id="PS51257">
    <property type="entry name" value="PROKAR_LIPOPROTEIN"/>
    <property type="match status" value="1"/>
</dbReference>
<dbReference type="Gene3D" id="1.10.10.60">
    <property type="entry name" value="Homeodomain-like"/>
    <property type="match status" value="2"/>
</dbReference>
<dbReference type="SMART" id="SM00342">
    <property type="entry name" value="HTH_ARAC"/>
    <property type="match status" value="1"/>
</dbReference>
<accession>A0ABU3L3X5</accession>
<protein>
    <recommendedName>
        <fullName evidence="2">histidine kinase</fullName>
        <ecNumber evidence="2">2.7.13.3</ecNumber>
    </recommendedName>
</protein>
<dbReference type="PANTHER" id="PTHR43547:SF2">
    <property type="entry name" value="HYBRID SIGNAL TRANSDUCTION HISTIDINE KINASE C"/>
    <property type="match status" value="1"/>
</dbReference>
<dbReference type="PROSITE" id="PS50109">
    <property type="entry name" value="HIS_KIN"/>
    <property type="match status" value="1"/>
</dbReference>
<evidence type="ECO:0000259" key="11">
    <source>
        <dbReference type="PROSITE" id="PS01124"/>
    </source>
</evidence>
<keyword evidence="4" id="KW-0805">Transcription regulation</keyword>
<dbReference type="PROSITE" id="PS50110">
    <property type="entry name" value="RESPONSE_REGULATORY"/>
    <property type="match status" value="1"/>
</dbReference>
<feature type="domain" description="Histidine kinase" evidence="12">
    <location>
        <begin position="409"/>
        <end position="624"/>
    </location>
</feature>
<dbReference type="InterPro" id="IPR036097">
    <property type="entry name" value="HisK_dim/P_sf"/>
</dbReference>
<evidence type="ECO:0000256" key="3">
    <source>
        <dbReference type="ARBA" id="ARBA00022553"/>
    </source>
</evidence>
<feature type="signal peptide" evidence="10">
    <location>
        <begin position="1"/>
        <end position="24"/>
    </location>
</feature>
<dbReference type="InterPro" id="IPR009057">
    <property type="entry name" value="Homeodomain-like_sf"/>
</dbReference>
<feature type="chain" id="PRO_5047376119" description="histidine kinase" evidence="10">
    <location>
        <begin position="25"/>
        <end position="915"/>
    </location>
</feature>
<feature type="coiled-coil region" evidence="8">
    <location>
        <begin position="375"/>
        <end position="402"/>
    </location>
</feature>
<feature type="coiled-coil region" evidence="8">
    <location>
        <begin position="306"/>
        <end position="336"/>
    </location>
</feature>
<dbReference type="InterPro" id="IPR028082">
    <property type="entry name" value="Peripla_BP_I"/>
</dbReference>
<dbReference type="InterPro" id="IPR001789">
    <property type="entry name" value="Sig_transdc_resp-reg_receiver"/>
</dbReference>
<dbReference type="InterPro" id="IPR003594">
    <property type="entry name" value="HATPase_dom"/>
</dbReference>
<dbReference type="Pfam" id="PF00512">
    <property type="entry name" value="HisKA"/>
    <property type="match status" value="1"/>
</dbReference>
<dbReference type="Gene3D" id="1.10.287.130">
    <property type="match status" value="1"/>
</dbReference>
<feature type="domain" description="HTH araC/xylS-type" evidence="11">
    <location>
        <begin position="815"/>
        <end position="914"/>
    </location>
</feature>
<keyword evidence="10" id="KW-0732">Signal</keyword>
<organism evidence="14 15">
    <name type="scientific">Pricia mediterranea</name>
    <dbReference type="NCBI Taxonomy" id="3076079"/>
    <lineage>
        <taxon>Bacteria</taxon>
        <taxon>Pseudomonadati</taxon>
        <taxon>Bacteroidota</taxon>
        <taxon>Flavobacteriia</taxon>
        <taxon>Flavobacteriales</taxon>
        <taxon>Flavobacteriaceae</taxon>
        <taxon>Pricia</taxon>
    </lineage>
</organism>
<dbReference type="SUPFAM" id="SSF47384">
    <property type="entry name" value="Homodimeric domain of signal transducing histidine kinase"/>
    <property type="match status" value="1"/>
</dbReference>
<dbReference type="Gene3D" id="3.40.50.2300">
    <property type="match status" value="3"/>
</dbReference>
<name>A0ABU3L3X5_9FLAO</name>
<sequence length="915" mass="104283">MFKTRYTPLFLIAILLFLASCSTGKEGDTIHIGFSQAMSDDDWRRSMNDAMELQASLNPNIDLTIRDANYEVQRQIEQIEAFIADSLDILIVSPIQSKPITPVVERALDAGIPVIVVDRKTENEKYTAYLGADNIEVGRNAAKKIISSNAKDSIRIVEIRGMAGSSPAEERSLGFAQIINSYKNAVIVQQIQGDWEKESIQGQFRELLQKNSKIEYVFAHNDRMIRGAWEVARDLGLESTIHFIGVDGLNSPDGGIRMVEDGMLKATVLYPTGGEEAIKLALKILNGESVPKNNILTTTIIDEVNAEIMKNQFDKINEQQEEIENQLVAIKQQEELYYSQNNLLKITMALLAIILSLALYSVYSIFAIRKKNRQLELTNRKITVQRNQIEKIAKEVEEINEAKLNFFTWLSHEFKTPITLILSSIESINDVAKEKGLRLMNEVELIYNNSNRLLRLINQLLDFRKVEDRKFTLRASKTNIFTFSKNIFKEFEREAKKRNITFKLSINNEDMELFIDRNLMDKVYFNLLSNAFKFTPENGKIEIDIRDHVNEDTVAIHFRDSGIGIPEKELDGVFQAFFRGSNNRKNSSGIGLHVSKEFIEIHAGTIEVRSFHGTEFIITLQKGRAHFDESQIIADQDLVDTNIIDFSSEHLVDENYLVQVPERDQENYSVLIIEDNRDLLRFLKSKLKSEYDIHLSDGTDAIEKAFEIVPDIVLCDISLPNKNGFEICEILKGDLRTSHIPTIILTAMGDKESYLKGLESGADLYLTKPFSYSILVQSIKSLLYNREKLRFYYTSNIHKIEDSDAFGNLEQRFLSEVNRLIKDNLDNPNFSVENLAEHLNISRVQLYRKVKALMGISISDYIGNIRLEKAKSMLENTSLTVAEIAYATGFSSPNYFSTAFKNKYGMPPGSFRKSV</sequence>
<dbReference type="SMART" id="SM00387">
    <property type="entry name" value="HATPase_c"/>
    <property type="match status" value="1"/>
</dbReference>
<keyword evidence="9" id="KW-0812">Transmembrane</keyword>
<dbReference type="CDD" id="cd06308">
    <property type="entry name" value="PBP1_sensor_kinase-like"/>
    <property type="match status" value="1"/>
</dbReference>
<evidence type="ECO:0000256" key="8">
    <source>
        <dbReference type="SAM" id="Coils"/>
    </source>
</evidence>
<feature type="modified residue" description="4-aspartylphosphate" evidence="7">
    <location>
        <position position="716"/>
    </location>
</feature>
<keyword evidence="9" id="KW-1133">Transmembrane helix</keyword>
<keyword evidence="5" id="KW-0238">DNA-binding</keyword>
<evidence type="ECO:0000259" key="12">
    <source>
        <dbReference type="PROSITE" id="PS50109"/>
    </source>
</evidence>
<dbReference type="SUPFAM" id="SSF46689">
    <property type="entry name" value="Homeodomain-like"/>
    <property type="match status" value="1"/>
</dbReference>
<evidence type="ECO:0000256" key="10">
    <source>
        <dbReference type="SAM" id="SignalP"/>
    </source>
</evidence>
<dbReference type="InterPro" id="IPR003661">
    <property type="entry name" value="HisK_dim/P_dom"/>
</dbReference>
<evidence type="ECO:0000256" key="5">
    <source>
        <dbReference type="ARBA" id="ARBA00023125"/>
    </source>
</evidence>
<dbReference type="Pfam" id="PF02518">
    <property type="entry name" value="HATPase_c"/>
    <property type="match status" value="1"/>
</dbReference>
<reference evidence="14 15" key="1">
    <citation type="submission" date="2023-09" db="EMBL/GenBank/DDBJ databases">
        <title>Novel taxa isolated from Blanes Bay.</title>
        <authorList>
            <person name="Rey-Velasco X."/>
            <person name="Lucena T."/>
        </authorList>
    </citation>
    <scope>NUCLEOTIDE SEQUENCE [LARGE SCALE GENOMIC DNA]</scope>
    <source>
        <strain evidence="14 15">S334</strain>
    </source>
</reference>
<evidence type="ECO:0000313" key="14">
    <source>
        <dbReference type="EMBL" id="MDT7828445.1"/>
    </source>
</evidence>
<dbReference type="SMART" id="SM00448">
    <property type="entry name" value="REC"/>
    <property type="match status" value="1"/>
</dbReference>
<dbReference type="EMBL" id="JAVTTP010000001">
    <property type="protein sequence ID" value="MDT7828445.1"/>
    <property type="molecule type" value="Genomic_DNA"/>
</dbReference>
<dbReference type="SUPFAM" id="SSF53822">
    <property type="entry name" value="Periplasmic binding protein-like I"/>
    <property type="match status" value="1"/>
</dbReference>